<reference evidence="2" key="1">
    <citation type="submission" date="2016-10" db="EMBL/GenBank/DDBJ databases">
        <authorList>
            <person name="Varghese N."/>
            <person name="Submissions S."/>
        </authorList>
    </citation>
    <scope>NUCLEOTIDE SEQUENCE [LARGE SCALE GENOMIC DNA]</scope>
    <source>
        <strain evidence="2">DSM 1565</strain>
    </source>
</reference>
<dbReference type="EMBL" id="FPCH01000001">
    <property type="protein sequence ID" value="SFV29270.1"/>
    <property type="molecule type" value="Genomic_DNA"/>
</dbReference>
<dbReference type="AlphaFoldDB" id="A0A1I7N3Q4"/>
<accession>A0A1I7N3Q4</accession>
<sequence>MATMIPRSNSAIKTTAGDLKNMSQQMGSGELAELVHQMEQSEDDPRQCYALVKERITEFRDSGRDIPDVLTKLERRLMTECMLASQGR</sequence>
<gene>
    <name evidence="1" type="ORF">SAMN04488557_1210</name>
</gene>
<protein>
    <submittedName>
        <fullName evidence="1">Uncharacterized protein</fullName>
    </submittedName>
</protein>
<dbReference type="Proteomes" id="UP000199423">
    <property type="component" value="Unassembled WGS sequence"/>
</dbReference>
<name>A0A1I7N3Q4_9HYPH</name>
<keyword evidence="2" id="KW-1185">Reference proteome</keyword>
<proteinExistence type="predicted"/>
<organism evidence="1 2">
    <name type="scientific">Hyphomicrobium facile</name>
    <dbReference type="NCBI Taxonomy" id="51670"/>
    <lineage>
        <taxon>Bacteria</taxon>
        <taxon>Pseudomonadati</taxon>
        <taxon>Pseudomonadota</taxon>
        <taxon>Alphaproteobacteria</taxon>
        <taxon>Hyphomicrobiales</taxon>
        <taxon>Hyphomicrobiaceae</taxon>
        <taxon>Hyphomicrobium</taxon>
    </lineage>
</organism>
<evidence type="ECO:0000313" key="2">
    <source>
        <dbReference type="Proteomes" id="UP000199423"/>
    </source>
</evidence>
<evidence type="ECO:0000313" key="1">
    <source>
        <dbReference type="EMBL" id="SFV29270.1"/>
    </source>
</evidence>